<feature type="non-terminal residue" evidence="1">
    <location>
        <position position="1"/>
    </location>
</feature>
<proteinExistence type="predicted"/>
<reference evidence="1" key="1">
    <citation type="submission" date="2018-06" db="EMBL/GenBank/DDBJ databases">
        <authorList>
            <person name="Zhirakovskaya E."/>
        </authorList>
    </citation>
    <scope>NUCLEOTIDE SEQUENCE</scope>
</reference>
<dbReference type="EMBL" id="UOEU01000370">
    <property type="protein sequence ID" value="VAW32547.1"/>
    <property type="molecule type" value="Genomic_DNA"/>
</dbReference>
<accession>A0A3B0V3V0</accession>
<evidence type="ECO:0000313" key="1">
    <source>
        <dbReference type="EMBL" id="VAW32547.1"/>
    </source>
</evidence>
<dbReference type="AlphaFoldDB" id="A0A3B0V3V0"/>
<organism evidence="1">
    <name type="scientific">hydrothermal vent metagenome</name>
    <dbReference type="NCBI Taxonomy" id="652676"/>
    <lineage>
        <taxon>unclassified sequences</taxon>
        <taxon>metagenomes</taxon>
        <taxon>ecological metagenomes</taxon>
    </lineage>
</organism>
<sequence length="39" mass="4459">TSEVDNPTQMWLKSRFTLLEEAQFTGIRITLYDISDAAP</sequence>
<gene>
    <name evidence="1" type="ORF">MNBD_CHLOROFLEXI01-4917</name>
</gene>
<name>A0A3B0V3V0_9ZZZZ</name>
<protein>
    <submittedName>
        <fullName evidence="1">Uncharacterized protein</fullName>
    </submittedName>
</protein>